<protein>
    <submittedName>
        <fullName evidence="1">Uncharacterized protein</fullName>
    </submittedName>
</protein>
<gene>
    <name evidence="1" type="ORF">K504DRAFT_241452</name>
</gene>
<proteinExistence type="predicted"/>
<accession>A0A6G1KES5</accession>
<dbReference type="Proteomes" id="UP000799428">
    <property type="component" value="Unassembled WGS sequence"/>
</dbReference>
<evidence type="ECO:0000313" key="2">
    <source>
        <dbReference type="Proteomes" id="UP000799428"/>
    </source>
</evidence>
<keyword evidence="2" id="KW-1185">Reference proteome</keyword>
<sequence>MVCQRRKKPQRTSLYLLCTRACSTGRRGSASRILAPALTVRFRLLRAGLARIIRILFAALAPTNLLRSPYTHMPTR</sequence>
<reference evidence="1" key="1">
    <citation type="journal article" date="2020" name="Stud. Mycol.">
        <title>101 Dothideomycetes genomes: a test case for predicting lifestyles and emergence of pathogens.</title>
        <authorList>
            <person name="Haridas S."/>
            <person name="Albert R."/>
            <person name="Binder M."/>
            <person name="Bloem J."/>
            <person name="Labutti K."/>
            <person name="Salamov A."/>
            <person name="Andreopoulos B."/>
            <person name="Baker S."/>
            <person name="Barry K."/>
            <person name="Bills G."/>
            <person name="Bluhm B."/>
            <person name="Cannon C."/>
            <person name="Castanera R."/>
            <person name="Culley D."/>
            <person name="Daum C."/>
            <person name="Ezra D."/>
            <person name="Gonzalez J."/>
            <person name="Henrissat B."/>
            <person name="Kuo A."/>
            <person name="Liang C."/>
            <person name="Lipzen A."/>
            <person name="Lutzoni F."/>
            <person name="Magnuson J."/>
            <person name="Mondo S."/>
            <person name="Nolan M."/>
            <person name="Ohm R."/>
            <person name="Pangilinan J."/>
            <person name="Park H.-J."/>
            <person name="Ramirez L."/>
            <person name="Alfaro M."/>
            <person name="Sun H."/>
            <person name="Tritt A."/>
            <person name="Yoshinaga Y."/>
            <person name="Zwiers L.-H."/>
            <person name="Turgeon B."/>
            <person name="Goodwin S."/>
            <person name="Spatafora J."/>
            <person name="Crous P."/>
            <person name="Grigoriev I."/>
        </authorList>
    </citation>
    <scope>NUCLEOTIDE SEQUENCE</scope>
    <source>
        <strain evidence="1">CBS 279.74</strain>
    </source>
</reference>
<dbReference type="EMBL" id="MU005768">
    <property type="protein sequence ID" value="KAF2711045.1"/>
    <property type="molecule type" value="Genomic_DNA"/>
</dbReference>
<name>A0A6G1KES5_9PLEO</name>
<dbReference type="AlphaFoldDB" id="A0A6G1KES5"/>
<organism evidence="1 2">
    <name type="scientific">Pleomassaria siparia CBS 279.74</name>
    <dbReference type="NCBI Taxonomy" id="1314801"/>
    <lineage>
        <taxon>Eukaryota</taxon>
        <taxon>Fungi</taxon>
        <taxon>Dikarya</taxon>
        <taxon>Ascomycota</taxon>
        <taxon>Pezizomycotina</taxon>
        <taxon>Dothideomycetes</taxon>
        <taxon>Pleosporomycetidae</taxon>
        <taxon>Pleosporales</taxon>
        <taxon>Pleomassariaceae</taxon>
        <taxon>Pleomassaria</taxon>
    </lineage>
</organism>
<evidence type="ECO:0000313" key="1">
    <source>
        <dbReference type="EMBL" id="KAF2711045.1"/>
    </source>
</evidence>